<evidence type="ECO:0000256" key="5">
    <source>
        <dbReference type="ARBA" id="ARBA00023136"/>
    </source>
</evidence>
<feature type="transmembrane region" description="Helical" evidence="6">
    <location>
        <begin position="358"/>
        <end position="375"/>
    </location>
</feature>
<evidence type="ECO:0000256" key="6">
    <source>
        <dbReference type="SAM" id="Phobius"/>
    </source>
</evidence>
<feature type="transmembrane region" description="Helical" evidence="6">
    <location>
        <begin position="752"/>
        <end position="773"/>
    </location>
</feature>
<evidence type="ECO:0000256" key="4">
    <source>
        <dbReference type="ARBA" id="ARBA00022989"/>
    </source>
</evidence>
<evidence type="ECO:0000256" key="1">
    <source>
        <dbReference type="ARBA" id="ARBA00004651"/>
    </source>
</evidence>
<keyword evidence="5 6" id="KW-0472">Membrane</keyword>
<dbReference type="PANTHER" id="PTHR30287">
    <property type="entry name" value="MEMBRANE COMPONENT OF PREDICTED ABC SUPERFAMILY METABOLITE UPTAKE TRANSPORTER"/>
    <property type="match status" value="1"/>
</dbReference>
<gene>
    <name evidence="8" type="ORF">AF332_18320</name>
</gene>
<feature type="transmembrane region" description="Helical" evidence="6">
    <location>
        <begin position="261"/>
        <end position="286"/>
    </location>
</feature>
<name>A0A0M0GGF4_SPOGL</name>
<evidence type="ECO:0000313" key="9">
    <source>
        <dbReference type="Proteomes" id="UP000037109"/>
    </source>
</evidence>
<keyword evidence="3 6" id="KW-0812">Transmembrane</keyword>
<evidence type="ECO:0000259" key="7">
    <source>
        <dbReference type="Pfam" id="PF02687"/>
    </source>
</evidence>
<dbReference type="EMBL" id="LGUF01000007">
    <property type="protein sequence ID" value="KON88567.1"/>
    <property type="molecule type" value="Genomic_DNA"/>
</dbReference>
<dbReference type="PANTHER" id="PTHR30287:SF2">
    <property type="entry name" value="BLL1001 PROTEIN"/>
    <property type="match status" value="1"/>
</dbReference>
<reference evidence="9" key="1">
    <citation type="submission" date="2015-07" db="EMBL/GenBank/DDBJ databases">
        <title>Fjat-10036 dsm4.</title>
        <authorList>
            <person name="Liu B."/>
            <person name="Wang J."/>
            <person name="Zhu Y."/>
            <person name="Liu G."/>
            <person name="Chen Q."/>
            <person name="Chen Z."/>
            <person name="Lan J."/>
            <person name="Che J."/>
            <person name="Ge C."/>
            <person name="Shi H."/>
            <person name="Pan Z."/>
            <person name="Liu X."/>
        </authorList>
    </citation>
    <scope>NUCLEOTIDE SEQUENCE [LARGE SCALE GENOMIC DNA]</scope>
    <source>
        <strain evidence="9">DSM 4</strain>
    </source>
</reference>
<feature type="domain" description="ABC3 transporter permease C-terminal" evidence="7">
    <location>
        <begin position="665"/>
        <end position="769"/>
    </location>
</feature>
<dbReference type="InterPro" id="IPR038766">
    <property type="entry name" value="Membrane_comp_ABC_pdt"/>
</dbReference>
<dbReference type="AlphaFoldDB" id="A0A0M0GGF4"/>
<comment type="caution">
    <text evidence="8">The sequence shown here is derived from an EMBL/GenBank/DDBJ whole genome shotgun (WGS) entry which is preliminary data.</text>
</comment>
<dbReference type="STRING" id="1459.AF332_18320"/>
<comment type="subcellular location">
    <subcellularLocation>
        <location evidence="1">Cell membrane</location>
        <topology evidence="1">Multi-pass membrane protein</topology>
    </subcellularLocation>
</comment>
<organism evidence="8 9">
    <name type="scientific">Sporosarcina globispora</name>
    <name type="common">Bacillus globisporus</name>
    <dbReference type="NCBI Taxonomy" id="1459"/>
    <lineage>
        <taxon>Bacteria</taxon>
        <taxon>Bacillati</taxon>
        <taxon>Bacillota</taxon>
        <taxon>Bacilli</taxon>
        <taxon>Bacillales</taxon>
        <taxon>Caryophanaceae</taxon>
        <taxon>Sporosarcina</taxon>
    </lineage>
</organism>
<evidence type="ECO:0000256" key="2">
    <source>
        <dbReference type="ARBA" id="ARBA00022475"/>
    </source>
</evidence>
<keyword evidence="9" id="KW-1185">Reference proteome</keyword>
<dbReference type="InterPro" id="IPR003838">
    <property type="entry name" value="ABC3_permease_C"/>
</dbReference>
<evidence type="ECO:0000313" key="8">
    <source>
        <dbReference type="EMBL" id="KON88567.1"/>
    </source>
</evidence>
<dbReference type="Proteomes" id="UP000037109">
    <property type="component" value="Unassembled WGS sequence"/>
</dbReference>
<feature type="transmembrane region" description="Helical" evidence="6">
    <location>
        <begin position="318"/>
        <end position="338"/>
    </location>
</feature>
<evidence type="ECO:0000256" key="3">
    <source>
        <dbReference type="ARBA" id="ARBA00022692"/>
    </source>
</evidence>
<proteinExistence type="predicted"/>
<protein>
    <submittedName>
        <fullName evidence="8">Peptide ABC transporter permease</fullName>
    </submittedName>
</protein>
<keyword evidence="2" id="KW-1003">Cell membrane</keyword>
<dbReference type="GO" id="GO:0005886">
    <property type="term" value="C:plasma membrane"/>
    <property type="evidence" value="ECO:0007669"/>
    <property type="project" value="UniProtKB-SubCell"/>
</dbReference>
<dbReference type="PATRIC" id="fig|1459.3.peg.4031"/>
<feature type="transmembrane region" description="Helical" evidence="6">
    <location>
        <begin position="21"/>
        <end position="41"/>
    </location>
</feature>
<feature type="transmembrane region" description="Helical" evidence="6">
    <location>
        <begin position="432"/>
        <end position="454"/>
    </location>
</feature>
<feature type="domain" description="ABC3 transporter permease C-terminal" evidence="7">
    <location>
        <begin position="268"/>
        <end position="374"/>
    </location>
</feature>
<keyword evidence="4 6" id="KW-1133">Transmembrane helix</keyword>
<accession>A0A0M0GGF4</accession>
<sequence>MQKGGKLLFLKIIKNDFYRKKIITGTVFVFITMAVLLGASATNIVANLIQSMTELQERAVPADITQMHSGKYNQGEIDKFTEEQRENIEMQETMVLLTLDGSNIHFGKNQTMAGTVQDISFVVQNKKFDFILDLDNEKLDIKEGEVAVPIYFMEQYDLKIGDTITVKSGGDEKAFVISDYARDFEMNSSLTSSKRFVINQNDYDEMLEMQAGELEYLIEFKLNENGDSQAVQTAYIEAGLPANGPTVGGSIFLLFNAMSDAAVVMVIIFISILLIIIASLCIRLTFLATIDEDLREIGVMKAIGISKKDVKNVYLNKYRVMSVAAGIIGYLLSFVLVYLFNGNMRLYLSSDLSGNLKYLLSLIAPLFVYFMIVMYSKKILKRIDKISAVEALRSDIMERGKNRKYSFRLLTNKFFSTNIYMGLRDVWKRFKLYRLLFFIFVVCTFIVILPLNMYNTMNSPEFSTYMGIGKSDIRIDLRRTDTITEDFNKLQEELKNDSDIEKYAAYITSSYQVKNAEGSWDYMNIETGDFSVFPLNYLEGRAPKVEGEISLSYANASKDGLNKKVGDEVVVKVAGTAKTLKVSGIYQDITNGGKTAKANTSLSINEEAVLWYIVSMDVAQGVDIREKMDYYQNTYESAQINDIKEYTQQTLGNIIDQMTTIVIAGIAIAILIAVLITALFLKMLLSKDMSQIAIMRSVGLTSKNVKHQYMAGTLLVLTLGIIFGVLASNYLGEFLVSMAMSTMGAAKIELVNIAWQTWLLCPLALIVVVGYTISVCCKVTEEDDLSVVFKS</sequence>
<feature type="transmembrane region" description="Helical" evidence="6">
    <location>
        <begin position="658"/>
        <end position="681"/>
    </location>
</feature>
<feature type="transmembrane region" description="Helical" evidence="6">
    <location>
        <begin position="709"/>
        <end position="732"/>
    </location>
</feature>
<dbReference type="Pfam" id="PF02687">
    <property type="entry name" value="FtsX"/>
    <property type="match status" value="2"/>
</dbReference>